<evidence type="ECO:0000256" key="3">
    <source>
        <dbReference type="ARBA" id="ARBA00022544"/>
    </source>
</evidence>
<evidence type="ECO:0000256" key="2">
    <source>
        <dbReference type="ARBA" id="ARBA00007886"/>
    </source>
</evidence>
<feature type="chain" id="PRO_5039144840" evidence="8">
    <location>
        <begin position="22"/>
        <end position="372"/>
    </location>
</feature>
<evidence type="ECO:0000256" key="6">
    <source>
        <dbReference type="ARBA" id="ARBA00023139"/>
    </source>
</evidence>
<keyword evidence="4 8" id="KW-0732">Signal</keyword>
<sequence>MARLRWAPLLLCLLLLTGCWDQRQFKNVKLVLAAGIDSTEEGKVTNTVVITNVQNGQSGNGTEQMQVVTASANTPLESRTKIDQKISKRYDQSKLHVLLLGEKLVEKDIYPYLDMFYRDPKSNLHARLAVVGGKVEEALSLNIAGEPRISEYINGMLTGEIRSTQMPNNNIQLVCAELLEPGQDFVLPYLTTNEEESLLQYDGLALFSGKSYSGSYLSQENAKLFLLLKNVMGADAMLTRKIADDKEAVNNYITVDVKEINRKLAIDTNKQIPKVTLDVHLEVDVLEYPPDHLQSEKKVKELEEKLEKTLTKEAGEIIAQLKEANSDALGIGRRIQGYHPGVWKQLNWEEVYPELTIDPKISVDIQSHGIIN</sequence>
<dbReference type="GO" id="GO:0016020">
    <property type="term" value="C:membrane"/>
    <property type="evidence" value="ECO:0007669"/>
    <property type="project" value="UniProtKB-SubCell"/>
</dbReference>
<dbReference type="STRING" id="407036.SAMN05216243_3327"/>
<dbReference type="Gene3D" id="3.30.300.210">
    <property type="entry name" value="Nutrient germinant receptor protein C, domain 3"/>
    <property type="match status" value="1"/>
</dbReference>
<comment type="similarity">
    <text evidence="2">Belongs to the GerABKC lipoprotein family.</text>
</comment>
<dbReference type="PANTHER" id="PTHR35789">
    <property type="entry name" value="SPORE GERMINATION PROTEIN B3"/>
    <property type="match status" value="1"/>
</dbReference>
<keyword evidence="5" id="KW-0472">Membrane</keyword>
<dbReference type="PROSITE" id="PS51257">
    <property type="entry name" value="PROKAR_LIPOPROTEIN"/>
    <property type="match status" value="1"/>
</dbReference>
<keyword evidence="3" id="KW-0309">Germination</keyword>
<evidence type="ECO:0000256" key="8">
    <source>
        <dbReference type="SAM" id="SignalP"/>
    </source>
</evidence>
<dbReference type="Proteomes" id="UP000198694">
    <property type="component" value="Unassembled WGS sequence"/>
</dbReference>
<dbReference type="Pfam" id="PF05504">
    <property type="entry name" value="Spore_GerAC"/>
    <property type="match status" value="1"/>
</dbReference>
<evidence type="ECO:0000256" key="1">
    <source>
        <dbReference type="ARBA" id="ARBA00004635"/>
    </source>
</evidence>
<evidence type="ECO:0000256" key="4">
    <source>
        <dbReference type="ARBA" id="ARBA00022729"/>
    </source>
</evidence>
<dbReference type="InterPro" id="IPR046953">
    <property type="entry name" value="Spore_GerAC-like_C"/>
</dbReference>
<gene>
    <name evidence="11" type="ORF">SAMN05216243_3327</name>
</gene>
<dbReference type="RefSeq" id="WP_175559392.1">
    <property type="nucleotide sequence ID" value="NZ_FNFL01000007.1"/>
</dbReference>
<keyword evidence="6" id="KW-0564">Palmitate</keyword>
<dbReference type="AlphaFoldDB" id="A0A1G9CAG3"/>
<reference evidence="11 12" key="1">
    <citation type="submission" date="2016-10" db="EMBL/GenBank/DDBJ databases">
        <authorList>
            <person name="de Groot N.N."/>
        </authorList>
    </citation>
    <scope>NUCLEOTIDE SEQUENCE [LARGE SCALE GENOMIC DNA]</scope>
    <source>
        <strain evidence="11 12">CGMCC 1.6502</strain>
    </source>
</reference>
<feature type="domain" description="Spore germination protein N-terminal" evidence="10">
    <location>
        <begin position="21"/>
        <end position="191"/>
    </location>
</feature>
<evidence type="ECO:0000313" key="12">
    <source>
        <dbReference type="Proteomes" id="UP000198694"/>
    </source>
</evidence>
<dbReference type="InterPro" id="IPR008844">
    <property type="entry name" value="Spore_GerAC-like"/>
</dbReference>
<dbReference type="InterPro" id="IPR038501">
    <property type="entry name" value="Spore_GerAC_C_sf"/>
</dbReference>
<organism evidence="11 12">
    <name type="scientific">Sediminibacillus albus</name>
    <dbReference type="NCBI Taxonomy" id="407036"/>
    <lineage>
        <taxon>Bacteria</taxon>
        <taxon>Bacillati</taxon>
        <taxon>Bacillota</taxon>
        <taxon>Bacilli</taxon>
        <taxon>Bacillales</taxon>
        <taxon>Bacillaceae</taxon>
        <taxon>Sediminibacillus</taxon>
    </lineage>
</organism>
<dbReference type="Pfam" id="PF25198">
    <property type="entry name" value="Spore_GerAC_N"/>
    <property type="match status" value="1"/>
</dbReference>
<protein>
    <submittedName>
        <fullName evidence="11">Germination protein, Ger(X)C family</fullName>
    </submittedName>
</protein>
<dbReference type="EMBL" id="FNFL01000007">
    <property type="protein sequence ID" value="SDK48375.1"/>
    <property type="molecule type" value="Genomic_DNA"/>
</dbReference>
<evidence type="ECO:0000256" key="5">
    <source>
        <dbReference type="ARBA" id="ARBA00023136"/>
    </source>
</evidence>
<comment type="subcellular location">
    <subcellularLocation>
        <location evidence="1">Membrane</location>
        <topology evidence="1">Lipid-anchor</topology>
    </subcellularLocation>
</comment>
<dbReference type="GO" id="GO:0009847">
    <property type="term" value="P:spore germination"/>
    <property type="evidence" value="ECO:0007669"/>
    <property type="project" value="InterPro"/>
</dbReference>
<dbReference type="PANTHER" id="PTHR35789:SF1">
    <property type="entry name" value="SPORE GERMINATION PROTEIN B3"/>
    <property type="match status" value="1"/>
</dbReference>
<evidence type="ECO:0000259" key="9">
    <source>
        <dbReference type="Pfam" id="PF05504"/>
    </source>
</evidence>
<feature type="domain" description="Spore germination GerAC-like C-terminal" evidence="9">
    <location>
        <begin position="202"/>
        <end position="369"/>
    </location>
</feature>
<keyword evidence="7" id="KW-0449">Lipoprotein</keyword>
<accession>A0A1G9CAG3</accession>
<evidence type="ECO:0000313" key="11">
    <source>
        <dbReference type="EMBL" id="SDK48375.1"/>
    </source>
</evidence>
<dbReference type="NCBIfam" id="TIGR02887">
    <property type="entry name" value="spore_ger_x_C"/>
    <property type="match status" value="1"/>
</dbReference>
<evidence type="ECO:0000259" key="10">
    <source>
        <dbReference type="Pfam" id="PF25198"/>
    </source>
</evidence>
<keyword evidence="12" id="KW-1185">Reference proteome</keyword>
<name>A0A1G9CAG3_9BACI</name>
<feature type="signal peptide" evidence="8">
    <location>
        <begin position="1"/>
        <end position="21"/>
    </location>
</feature>
<evidence type="ECO:0000256" key="7">
    <source>
        <dbReference type="ARBA" id="ARBA00023288"/>
    </source>
</evidence>
<proteinExistence type="inferred from homology"/>
<dbReference type="InterPro" id="IPR057336">
    <property type="entry name" value="GerAC_N"/>
</dbReference>